<dbReference type="InterPro" id="IPR018713">
    <property type="entry name" value="MPAB/Lcp_cat_dom"/>
</dbReference>
<dbReference type="Proteomes" id="UP000184363">
    <property type="component" value="Unassembled WGS sequence"/>
</dbReference>
<feature type="region of interest" description="Disordered" evidence="1">
    <location>
        <begin position="1"/>
        <end position="29"/>
    </location>
</feature>
<accession>A0A1M6VKN6</accession>
<dbReference type="EMBL" id="FRAP01000012">
    <property type="protein sequence ID" value="SHK82028.1"/>
    <property type="molecule type" value="Genomic_DNA"/>
</dbReference>
<organism evidence="3 4">
    <name type="scientific">Pseudonocardia thermophila</name>
    <dbReference type="NCBI Taxonomy" id="1848"/>
    <lineage>
        <taxon>Bacteria</taxon>
        <taxon>Bacillati</taxon>
        <taxon>Actinomycetota</taxon>
        <taxon>Actinomycetes</taxon>
        <taxon>Pseudonocardiales</taxon>
        <taxon>Pseudonocardiaceae</taxon>
        <taxon>Pseudonocardia</taxon>
    </lineage>
</organism>
<dbReference type="PANTHER" id="PTHR37539:SF1">
    <property type="entry name" value="ER-BOUND OXYGENASE MPAB_MPAB'_RUBBER OXYGENASE CATALYTIC DOMAIN-CONTAINING PROTEIN"/>
    <property type="match status" value="1"/>
</dbReference>
<reference evidence="3 4" key="1">
    <citation type="submission" date="2016-11" db="EMBL/GenBank/DDBJ databases">
        <authorList>
            <person name="Jaros S."/>
            <person name="Januszkiewicz K."/>
            <person name="Wedrychowicz H."/>
        </authorList>
    </citation>
    <scope>NUCLEOTIDE SEQUENCE [LARGE SCALE GENOMIC DNA]</scope>
    <source>
        <strain evidence="3 4">DSM 43832</strain>
    </source>
</reference>
<dbReference type="InterPro" id="IPR037473">
    <property type="entry name" value="Lcp-like"/>
</dbReference>
<gene>
    <name evidence="3" type="ORF">SAMN05443637_112187</name>
</gene>
<evidence type="ECO:0000256" key="1">
    <source>
        <dbReference type="SAM" id="MobiDB-lite"/>
    </source>
</evidence>
<dbReference type="STRING" id="1848.SAMN05443637_112187"/>
<evidence type="ECO:0000259" key="2">
    <source>
        <dbReference type="Pfam" id="PF09995"/>
    </source>
</evidence>
<keyword evidence="4" id="KW-1185">Reference proteome</keyword>
<dbReference type="Pfam" id="PF09995">
    <property type="entry name" value="MPAB_Lcp_cat"/>
    <property type="match status" value="1"/>
</dbReference>
<dbReference type="AlphaFoldDB" id="A0A1M6VKN6"/>
<dbReference type="GO" id="GO:0016491">
    <property type="term" value="F:oxidoreductase activity"/>
    <property type="evidence" value="ECO:0007669"/>
    <property type="project" value="InterPro"/>
</dbReference>
<proteinExistence type="predicted"/>
<protein>
    <recommendedName>
        <fullName evidence="2">ER-bound oxygenase mpaB/mpaB'/Rubber oxygenase catalytic domain-containing protein</fullName>
    </recommendedName>
</protein>
<evidence type="ECO:0000313" key="4">
    <source>
        <dbReference type="Proteomes" id="UP000184363"/>
    </source>
</evidence>
<feature type="domain" description="ER-bound oxygenase mpaB/mpaB'/Rubber oxygenase catalytic" evidence="2">
    <location>
        <begin position="152"/>
        <end position="363"/>
    </location>
</feature>
<name>A0A1M6VKN6_PSETH</name>
<dbReference type="PANTHER" id="PTHR37539">
    <property type="entry name" value="SECRETED PROTEIN-RELATED"/>
    <property type="match status" value="1"/>
</dbReference>
<dbReference type="OrthoDB" id="7614910at2"/>
<evidence type="ECO:0000313" key="3">
    <source>
        <dbReference type="EMBL" id="SHK82028.1"/>
    </source>
</evidence>
<dbReference type="RefSeq" id="WP_159444927.1">
    <property type="nucleotide sequence ID" value="NZ_FRAP01000012.1"/>
</dbReference>
<sequence>MTGSGVSAHVGTPAPAATTDPEWPTGRGSRAAVVAQFGESRAALVERALRTGDPLADAVVEEIHRGGADVRTHLDHGIRHGLASLTDPPPAVAALLADAERLPPGADPAVLDAGPTASFTSPTIVRILSLSAGALLRTYESPSIAVLLATTGRLVEAAPRRLDETGRWLLTAALPGGLHPGAPGYVATLQVRMLHAHMRRLARTRGYDERTHGVPINQVDLARTWMDFTLVSLRAEESLGFGMTSSELAEVYRFWAVLAHLLGIDLDLVGGITDHAQAARVDALLQAVTGPLGTQSRVLATALVEAMAQRLDELLRIPRPIGRKLIEYLGRRFHGDAVADDLGLRPSLILEVATNLTAVVVRARRRIRRCDPEAWERARLANLAATLDLLGAPEQDALYEVHRPEPGPVAG</sequence>